<evidence type="ECO:0000313" key="2">
    <source>
        <dbReference type="Proteomes" id="UP000076268"/>
    </source>
</evidence>
<comment type="caution">
    <text evidence="1">The sequence shown here is derived from an EMBL/GenBank/DDBJ whole genome shotgun (WGS) entry which is preliminary data.</text>
</comment>
<keyword evidence="2" id="KW-1185">Reference proteome</keyword>
<proteinExistence type="predicted"/>
<dbReference type="Proteomes" id="UP000076268">
    <property type="component" value="Unassembled WGS sequence"/>
</dbReference>
<sequence length="103" mass="11989">MQQTNSIVCPSCNNNQLLLRYEVTYEYSYAIDANAPGECNRNEFLPYLYDNREQKESRQYVLCQTCGASFPCYFDHWDQGISADALQKAINSSYEMDEELMAR</sequence>
<organism evidence="1 2">
    <name type="scientific">Anaerosporomusa subterranea</name>
    <dbReference type="NCBI Taxonomy" id="1794912"/>
    <lineage>
        <taxon>Bacteria</taxon>
        <taxon>Bacillati</taxon>
        <taxon>Bacillota</taxon>
        <taxon>Negativicutes</taxon>
        <taxon>Acetonemataceae</taxon>
        <taxon>Anaerosporomusa</taxon>
    </lineage>
</organism>
<dbReference type="RefSeq" id="WP_066242008.1">
    <property type="nucleotide sequence ID" value="NZ_LSGP01000017.1"/>
</dbReference>
<dbReference type="EMBL" id="LSGP01000017">
    <property type="protein sequence ID" value="KYZ76474.1"/>
    <property type="molecule type" value="Genomic_DNA"/>
</dbReference>
<evidence type="ECO:0000313" key="1">
    <source>
        <dbReference type="EMBL" id="KYZ76474.1"/>
    </source>
</evidence>
<reference evidence="1 2" key="1">
    <citation type="submission" date="2016-02" db="EMBL/GenBank/DDBJ databases">
        <title>Anaerosporomusa subterraneum gen. nov., sp. nov., a spore-forming obligate anaerobe isolated from saprolite.</title>
        <authorList>
            <person name="Choi J.K."/>
            <person name="Shah M."/>
            <person name="Yee N."/>
        </authorList>
    </citation>
    <scope>NUCLEOTIDE SEQUENCE [LARGE SCALE GENOMIC DNA]</scope>
    <source>
        <strain evidence="1 2">RU4</strain>
    </source>
</reference>
<accession>A0A154BR49</accession>
<dbReference type="AlphaFoldDB" id="A0A154BR49"/>
<dbReference type="OrthoDB" id="1683266at2"/>
<name>A0A154BR49_ANASB</name>
<gene>
    <name evidence="1" type="ORF">AXX12_08560</name>
</gene>
<protein>
    <submittedName>
        <fullName evidence="1">Uncharacterized protein</fullName>
    </submittedName>
</protein>